<keyword evidence="5" id="KW-1185">Reference proteome</keyword>
<evidence type="ECO:0000313" key="4">
    <source>
        <dbReference type="EMBL" id="QOV89423.1"/>
    </source>
</evidence>
<dbReference type="Gene3D" id="3.40.50.12140">
    <property type="entry name" value="Domain of unknown function DUF4159"/>
    <property type="match status" value="2"/>
</dbReference>
<dbReference type="Proteomes" id="UP000593765">
    <property type="component" value="Chromosome"/>
</dbReference>
<evidence type="ECO:0000259" key="3">
    <source>
        <dbReference type="Pfam" id="PF13709"/>
    </source>
</evidence>
<evidence type="ECO:0000256" key="1">
    <source>
        <dbReference type="SAM" id="MobiDB-lite"/>
    </source>
</evidence>
<dbReference type="KEGG" id="hbs:IPV69_25030"/>
<dbReference type="RefSeq" id="WP_206292462.1">
    <property type="nucleotide sequence ID" value="NZ_CP063458.1"/>
</dbReference>
<evidence type="ECO:0000313" key="5">
    <source>
        <dbReference type="Proteomes" id="UP000593765"/>
    </source>
</evidence>
<feature type="domain" description="DUF4159" evidence="3">
    <location>
        <begin position="681"/>
        <end position="797"/>
    </location>
</feature>
<dbReference type="InterPro" id="IPR008930">
    <property type="entry name" value="Terpenoid_cyclase/PrenylTrfase"/>
</dbReference>
<dbReference type="Pfam" id="PF13709">
    <property type="entry name" value="DUF4159"/>
    <property type="match status" value="2"/>
</dbReference>
<dbReference type="Gene3D" id="1.50.10.20">
    <property type="match status" value="1"/>
</dbReference>
<organism evidence="4 5">
    <name type="scientific">Humisphaera borealis</name>
    <dbReference type="NCBI Taxonomy" id="2807512"/>
    <lineage>
        <taxon>Bacteria</taxon>
        <taxon>Pseudomonadati</taxon>
        <taxon>Planctomycetota</taxon>
        <taxon>Phycisphaerae</taxon>
        <taxon>Tepidisphaerales</taxon>
        <taxon>Tepidisphaeraceae</taxon>
        <taxon>Humisphaera</taxon>
    </lineage>
</organism>
<dbReference type="EMBL" id="CP063458">
    <property type="protein sequence ID" value="QOV89423.1"/>
    <property type="molecule type" value="Genomic_DNA"/>
</dbReference>
<feature type="region of interest" description="Disordered" evidence="1">
    <location>
        <begin position="26"/>
        <end position="77"/>
    </location>
</feature>
<keyword evidence="2" id="KW-0732">Signal</keyword>
<feature type="compositionally biased region" description="Basic and acidic residues" evidence="1">
    <location>
        <begin position="42"/>
        <end position="52"/>
    </location>
</feature>
<proteinExistence type="predicted"/>
<protein>
    <submittedName>
        <fullName evidence="4">DUF4159 domain-containing protein</fullName>
    </submittedName>
</protein>
<sequence length="878" mass="95359">MPRLLSAILIACCLVAIARPVSAQKLKIGPDAGPPPGATKTVDPDAAEKDALKAAGLAPGDAPASRPATGPSDPRLLYPDVSFKRTASKRPDPQPQRIPPHILADDEVEASIRLATELMIAQVRPDNGRLRGRGGIAGEYQALECGLQSLAVYALLQAGKAIDEPRLQINAPLTKAMLDGLKRMNADGGLHQTYARSLRAMALSVFNREEDRAQLTQDVNCLTQGHVEGGYGYLSAVPQSTGYQFAGTAPTGIANWIDHSNTQYGLLGVWCGAEASVEISPAYWQSAVDHWSKTQSVNGGWAYRSAIRLERAGQSLRPPPGLTTLSMNAAGTASLFVAGEYAEQESAGGFKVGREPFSESLRLALKWWENANAVNLKSINATKDGQKHWGYTLYGIERVGLASGFKFFGEYDWFRHLGRHVIDQQRPDGSWGDLVDTSYALLFLSRGRHPLLMNKLRFDGKDEIQSDYWANRPHDISYLSRYASKQVEREMNWQVVPLKRDHTDWLDAPILYIASHKKPRFTDADIDKLRKYVEAGGMIFTNADADDFSGDPLAKLAAGGAGPNEFDKYIVTLAGKLFPQYAFEELSATHPIYSSLYKVIPGDKGLPKLKGVSNGSRLLLVHSSKDLALGWQRRDMKKGLPAYQLGMNLFVYANGKSGFRHRLESWDVPELSKPPLGKVPVARLQYKGNWNPEPGAWDRFGRLLAWKTGTGIDLKTIETAKLKPADAKVVHLTGTAAWKPTAAEVAAIKAYVEAGGVLLIDDTGGAGAFAASAETTVVGALTSPQRSPAGETHPLMTGEEPGTAAIGKMHLRNWTSEKGPGPRGSAIHVIRAGKGTVILSYIDLTTGLLGIQTWGINGYDPTSCEQLVRNVILRSLDE</sequence>
<evidence type="ECO:0000256" key="2">
    <source>
        <dbReference type="SAM" id="SignalP"/>
    </source>
</evidence>
<accession>A0A7M2WVH1</accession>
<name>A0A7M2WVH1_9BACT</name>
<feature type="signal peptide" evidence="2">
    <location>
        <begin position="1"/>
        <end position="23"/>
    </location>
</feature>
<gene>
    <name evidence="4" type="ORF">IPV69_25030</name>
</gene>
<dbReference type="SUPFAM" id="SSF48239">
    <property type="entry name" value="Terpenoid cyclases/Protein prenyltransferases"/>
    <property type="match status" value="1"/>
</dbReference>
<dbReference type="AlphaFoldDB" id="A0A7M2WVH1"/>
<feature type="chain" id="PRO_5034128177" evidence="2">
    <location>
        <begin position="24"/>
        <end position="878"/>
    </location>
</feature>
<feature type="domain" description="DUF4159" evidence="3">
    <location>
        <begin position="467"/>
        <end position="653"/>
    </location>
</feature>
<reference evidence="4 5" key="1">
    <citation type="submission" date="2020-10" db="EMBL/GenBank/DDBJ databases">
        <title>Wide distribution of Phycisphaera-like planctomycetes from WD2101 soil group in peatlands and genome analysis of the first cultivated representative.</title>
        <authorList>
            <person name="Dedysh S.N."/>
            <person name="Beletsky A.V."/>
            <person name="Ivanova A."/>
            <person name="Kulichevskaya I.S."/>
            <person name="Suzina N.E."/>
            <person name="Philippov D.A."/>
            <person name="Rakitin A.L."/>
            <person name="Mardanov A.V."/>
            <person name="Ravin N.V."/>
        </authorList>
    </citation>
    <scope>NUCLEOTIDE SEQUENCE [LARGE SCALE GENOMIC DNA]</scope>
    <source>
        <strain evidence="4 5">M1803</strain>
    </source>
</reference>
<dbReference type="InterPro" id="IPR025297">
    <property type="entry name" value="DUF4159"/>
</dbReference>